<dbReference type="SUPFAM" id="SSF103473">
    <property type="entry name" value="MFS general substrate transporter"/>
    <property type="match status" value="1"/>
</dbReference>
<feature type="transmembrane region" description="Helical" evidence="6">
    <location>
        <begin position="382"/>
        <end position="401"/>
    </location>
</feature>
<dbReference type="EMBL" id="LCTV02000002">
    <property type="protein sequence ID" value="PRQ76538.1"/>
    <property type="molecule type" value="Genomic_DNA"/>
</dbReference>
<dbReference type="InterPro" id="IPR020846">
    <property type="entry name" value="MFS_dom"/>
</dbReference>
<evidence type="ECO:0000256" key="6">
    <source>
        <dbReference type="SAM" id="Phobius"/>
    </source>
</evidence>
<dbReference type="PROSITE" id="PS50850">
    <property type="entry name" value="MFS"/>
    <property type="match status" value="1"/>
</dbReference>
<dbReference type="EMBL" id="CWKI01000002">
    <property type="protein sequence ID" value="CTR05015.1"/>
    <property type="molecule type" value="Genomic_DNA"/>
</dbReference>
<gene>
    <name evidence="8" type="primary">FGENESH: predicted gene_2.45</name>
    <name evidence="9" type="ORF">AAT19DRAFT_11956</name>
    <name evidence="8" type="ORF">BN2166_0008760</name>
</gene>
<feature type="transmembrane region" description="Helical" evidence="6">
    <location>
        <begin position="113"/>
        <end position="132"/>
    </location>
</feature>
<evidence type="ECO:0000256" key="2">
    <source>
        <dbReference type="ARBA" id="ARBA00022448"/>
    </source>
</evidence>
<dbReference type="GO" id="GO:0022857">
    <property type="term" value="F:transmembrane transporter activity"/>
    <property type="evidence" value="ECO:0007669"/>
    <property type="project" value="InterPro"/>
</dbReference>
<feature type="transmembrane region" description="Helical" evidence="6">
    <location>
        <begin position="204"/>
        <end position="224"/>
    </location>
</feature>
<dbReference type="PANTHER" id="PTHR23501:SF195">
    <property type="entry name" value="PEP5"/>
    <property type="match status" value="1"/>
</dbReference>
<feature type="transmembrane region" description="Helical" evidence="6">
    <location>
        <begin position="407"/>
        <end position="430"/>
    </location>
</feature>
<keyword evidence="5 6" id="KW-0472">Membrane</keyword>
<dbReference type="Proteomes" id="UP000239560">
    <property type="component" value="Unassembled WGS sequence"/>
</dbReference>
<evidence type="ECO:0000313" key="9">
    <source>
        <dbReference type="EMBL" id="PRQ76538.1"/>
    </source>
</evidence>
<sequence length="589" mass="62699">MSKAHIQHFEHQMPTTEAHEEIGRLAVANAAQQDPDGQTSISPRAWVVIALCALALLQNTFFSIAPAVCAYAIATPLGATAGERIWIVNGPGIPSVIAGPIMGIFSDIYGRRYVVIFAFLIYCIASIVAMTASGINGVIAGQVLGGIGYGVPGLIYAIPSEIVPTVYRAWVQTGLNFSASVGGIVALMGMGAATKADLTNGWRWVFRTLLIMDGLLLLGFTAFYHPPPRTETRATWLEKVKSLDWIGYFLLVAGLAPLLMGFSWSADPDKGWHDPHSYACVAVGFAGLLACLLWEWKGTSRGFLDHRLFEQGRNFPLACFVIAVEGALFFLTNNIYSAEVNGLWSTPGTLAANAHLLPFYCALFVIAPVMAWYVTKHKDVKWPLCAAFLCFSAAIIGFAMSGTNGKMALGFNAVAGVGFSVILILVTCVVQLSTPPLLIAASTSLTIVIRTIGGNVGYAIAAAIYGSLSNTQIPENILKAVIPLGFNPQYLGQLIGFLMSGQGLEAIPGVSGPILGAASAALKETEAHAYKITWFSFLPGAIIAAIGCALLKNPKERMNWLVDAPLEVKPAGRGEEAGVDTDSVLQEKM</sequence>
<evidence type="ECO:0000313" key="10">
    <source>
        <dbReference type="Proteomes" id="UP000199069"/>
    </source>
</evidence>
<evidence type="ECO:0000313" key="8">
    <source>
        <dbReference type="EMBL" id="CTR05015.1"/>
    </source>
</evidence>
<feature type="transmembrane region" description="Helical" evidence="6">
    <location>
        <begin position="276"/>
        <end position="294"/>
    </location>
</feature>
<dbReference type="Proteomes" id="UP000199069">
    <property type="component" value="Unassembled WGS sequence"/>
</dbReference>
<feature type="transmembrane region" description="Helical" evidence="6">
    <location>
        <begin position="85"/>
        <end position="106"/>
    </location>
</feature>
<feature type="transmembrane region" description="Helical" evidence="6">
    <location>
        <begin position="315"/>
        <end position="336"/>
    </location>
</feature>
<protein>
    <submittedName>
        <fullName evidence="9">Major facilitator superfamily domain-containing protein</fullName>
    </submittedName>
</protein>
<evidence type="ECO:0000259" key="7">
    <source>
        <dbReference type="PROSITE" id="PS50850"/>
    </source>
</evidence>
<evidence type="ECO:0000256" key="4">
    <source>
        <dbReference type="ARBA" id="ARBA00022989"/>
    </source>
</evidence>
<keyword evidence="10" id="KW-1185">Reference proteome</keyword>
<evidence type="ECO:0000256" key="3">
    <source>
        <dbReference type="ARBA" id="ARBA00022692"/>
    </source>
</evidence>
<organism evidence="8 10">
    <name type="scientific">Rhodotorula toruloides</name>
    <name type="common">Yeast</name>
    <name type="synonym">Rhodosporidium toruloides</name>
    <dbReference type="NCBI Taxonomy" id="5286"/>
    <lineage>
        <taxon>Eukaryota</taxon>
        <taxon>Fungi</taxon>
        <taxon>Dikarya</taxon>
        <taxon>Basidiomycota</taxon>
        <taxon>Pucciniomycotina</taxon>
        <taxon>Microbotryomycetes</taxon>
        <taxon>Sporidiobolales</taxon>
        <taxon>Sporidiobolaceae</taxon>
        <taxon>Rhodotorula</taxon>
    </lineage>
</organism>
<dbReference type="PANTHER" id="PTHR23501">
    <property type="entry name" value="MAJOR FACILITATOR SUPERFAMILY"/>
    <property type="match status" value="1"/>
</dbReference>
<dbReference type="InterPro" id="IPR005829">
    <property type="entry name" value="Sugar_transporter_CS"/>
</dbReference>
<proteinExistence type="predicted"/>
<dbReference type="GO" id="GO:0005886">
    <property type="term" value="C:plasma membrane"/>
    <property type="evidence" value="ECO:0007669"/>
    <property type="project" value="TreeGrafter"/>
</dbReference>
<evidence type="ECO:0000313" key="11">
    <source>
        <dbReference type="Proteomes" id="UP000239560"/>
    </source>
</evidence>
<reference evidence="9 11" key="2">
    <citation type="journal article" date="2018" name="Elife">
        <title>Functional genomics of lipid metabolism in the oleaginous yeast Rhodosporidium toruloides.</title>
        <authorList>
            <person name="Coradetti S.T."/>
            <person name="Pinel D."/>
            <person name="Geiselman G."/>
            <person name="Ito M."/>
            <person name="Mondo S."/>
            <person name="Reilly M.C."/>
            <person name="Cheng Y.F."/>
            <person name="Bauer S."/>
            <person name="Grigoriev I."/>
            <person name="Gladden J.M."/>
            <person name="Simmons B.A."/>
            <person name="Brem R."/>
            <person name="Arkin A.P."/>
            <person name="Skerker J.M."/>
        </authorList>
    </citation>
    <scope>NUCLEOTIDE SEQUENCE [LARGE SCALE GENOMIC DNA]</scope>
    <source>
        <strain evidence="9 11">NBRC 0880</strain>
    </source>
</reference>
<keyword evidence="4 6" id="KW-1133">Transmembrane helix</keyword>
<keyword evidence="3 6" id="KW-0812">Transmembrane</keyword>
<dbReference type="Pfam" id="PF06609">
    <property type="entry name" value="TRI12"/>
    <property type="match status" value="1"/>
</dbReference>
<feature type="transmembrane region" description="Helical" evidence="6">
    <location>
        <begin position="138"/>
        <end position="158"/>
    </location>
</feature>
<dbReference type="InterPro" id="IPR010573">
    <property type="entry name" value="MFS_Str1/Tri12-like"/>
</dbReference>
<dbReference type="PROSITE" id="PS00216">
    <property type="entry name" value="SUGAR_TRANSPORT_1"/>
    <property type="match status" value="1"/>
</dbReference>
<feature type="transmembrane region" description="Helical" evidence="6">
    <location>
        <begin position="532"/>
        <end position="551"/>
    </location>
</feature>
<feature type="transmembrane region" description="Helical" evidence="6">
    <location>
        <begin position="45"/>
        <end position="73"/>
    </location>
</feature>
<dbReference type="InterPro" id="IPR036259">
    <property type="entry name" value="MFS_trans_sf"/>
</dbReference>
<keyword evidence="2" id="KW-0813">Transport</keyword>
<accession>A0A0K3C945</accession>
<reference evidence="8 10" key="1">
    <citation type="submission" date="2015-07" db="EMBL/GenBank/DDBJ databases">
        <authorList>
            <person name="Cajimat M.N.B."/>
            <person name="Milazzo M.L."/>
            <person name="Fulhorst C.F."/>
        </authorList>
    </citation>
    <scope>NUCLEOTIDE SEQUENCE [LARGE SCALE GENOMIC DNA]</scope>
    <source>
        <strain evidence="8">Single colony</strain>
    </source>
</reference>
<dbReference type="AlphaFoldDB" id="A0A0K3C945"/>
<dbReference type="OrthoDB" id="2587356at2759"/>
<name>A0A0K3C945_RHOTO</name>
<feature type="transmembrane region" description="Helical" evidence="6">
    <location>
        <begin position="170"/>
        <end position="192"/>
    </location>
</feature>
<evidence type="ECO:0000256" key="5">
    <source>
        <dbReference type="ARBA" id="ARBA00023136"/>
    </source>
</evidence>
<dbReference type="CDD" id="cd06179">
    <property type="entry name" value="MFS_TRI12_like"/>
    <property type="match status" value="1"/>
</dbReference>
<feature type="transmembrane region" description="Helical" evidence="6">
    <location>
        <begin position="245"/>
        <end position="264"/>
    </location>
</feature>
<evidence type="ECO:0000256" key="1">
    <source>
        <dbReference type="ARBA" id="ARBA00004141"/>
    </source>
</evidence>
<dbReference type="Gene3D" id="1.20.1250.20">
    <property type="entry name" value="MFS general substrate transporter like domains"/>
    <property type="match status" value="1"/>
</dbReference>
<dbReference type="InterPro" id="IPR053791">
    <property type="entry name" value="MFS_Tri12-like"/>
</dbReference>
<dbReference type="OMA" id="KDGIAHH"/>
<comment type="subcellular location">
    <subcellularLocation>
        <location evidence="1">Membrane</location>
        <topology evidence="1">Multi-pass membrane protein</topology>
    </subcellularLocation>
</comment>
<feature type="transmembrane region" description="Helical" evidence="6">
    <location>
        <begin position="356"/>
        <end position="375"/>
    </location>
</feature>
<feature type="domain" description="Major facilitator superfamily (MFS) profile" evidence="7">
    <location>
        <begin position="47"/>
        <end position="491"/>
    </location>
</feature>
<feature type="transmembrane region" description="Helical" evidence="6">
    <location>
        <begin position="437"/>
        <end position="465"/>
    </location>
</feature>